<comment type="subcellular location">
    <subcellularLocation>
        <location evidence="1">Cell membrane</location>
        <topology evidence="1">Multi-pass membrane protein</topology>
    </subcellularLocation>
</comment>
<comment type="similarity">
    <text evidence="2">Belongs to the CpsC/CapA family.</text>
</comment>
<feature type="transmembrane region" description="Helical" evidence="8">
    <location>
        <begin position="401"/>
        <end position="422"/>
    </location>
</feature>
<dbReference type="AlphaFoldDB" id="A0A1D8GGU7"/>
<evidence type="ECO:0000259" key="10">
    <source>
        <dbReference type="Pfam" id="PF13807"/>
    </source>
</evidence>
<dbReference type="STRING" id="1424294.Gferi_11390"/>
<organism evidence="11 12">
    <name type="scientific">Geosporobacter ferrireducens</name>
    <dbReference type="NCBI Taxonomy" id="1424294"/>
    <lineage>
        <taxon>Bacteria</taxon>
        <taxon>Bacillati</taxon>
        <taxon>Bacillota</taxon>
        <taxon>Clostridia</taxon>
        <taxon>Peptostreptococcales</taxon>
        <taxon>Thermotaleaceae</taxon>
        <taxon>Geosporobacter</taxon>
    </lineage>
</organism>
<dbReference type="PANTHER" id="PTHR32309:SF13">
    <property type="entry name" value="FERRIC ENTEROBACTIN TRANSPORT PROTEIN FEPE"/>
    <property type="match status" value="1"/>
</dbReference>
<dbReference type="EMBL" id="CP017269">
    <property type="protein sequence ID" value="AOT70142.1"/>
    <property type="molecule type" value="Genomic_DNA"/>
</dbReference>
<keyword evidence="4 8" id="KW-0812">Transmembrane</keyword>
<feature type="transmembrane region" description="Helical" evidence="8">
    <location>
        <begin position="48"/>
        <end position="68"/>
    </location>
</feature>
<evidence type="ECO:0000256" key="5">
    <source>
        <dbReference type="ARBA" id="ARBA00022989"/>
    </source>
</evidence>
<evidence type="ECO:0000256" key="6">
    <source>
        <dbReference type="ARBA" id="ARBA00023136"/>
    </source>
</evidence>
<dbReference type="Pfam" id="PF02706">
    <property type="entry name" value="Wzz"/>
    <property type="match status" value="1"/>
</dbReference>
<dbReference type="PANTHER" id="PTHR32309">
    <property type="entry name" value="TYROSINE-PROTEIN KINASE"/>
    <property type="match status" value="1"/>
</dbReference>
<keyword evidence="3" id="KW-1003">Cell membrane</keyword>
<evidence type="ECO:0000313" key="12">
    <source>
        <dbReference type="Proteomes" id="UP000095743"/>
    </source>
</evidence>
<dbReference type="Pfam" id="PF13807">
    <property type="entry name" value="GNVR"/>
    <property type="match status" value="1"/>
</dbReference>
<feature type="coiled-coil region" evidence="7">
    <location>
        <begin position="308"/>
        <end position="356"/>
    </location>
</feature>
<evidence type="ECO:0000256" key="4">
    <source>
        <dbReference type="ARBA" id="ARBA00022692"/>
    </source>
</evidence>
<evidence type="ECO:0000256" key="3">
    <source>
        <dbReference type="ARBA" id="ARBA00022475"/>
    </source>
</evidence>
<dbReference type="OrthoDB" id="2360475at2"/>
<dbReference type="GO" id="GO:0004713">
    <property type="term" value="F:protein tyrosine kinase activity"/>
    <property type="evidence" value="ECO:0007669"/>
    <property type="project" value="TreeGrafter"/>
</dbReference>
<feature type="coiled-coil region" evidence="7">
    <location>
        <begin position="201"/>
        <end position="269"/>
    </location>
</feature>
<feature type="domain" description="Tyrosine-protein kinase G-rich" evidence="10">
    <location>
        <begin position="347"/>
        <end position="418"/>
    </location>
</feature>
<dbReference type="InterPro" id="IPR003856">
    <property type="entry name" value="LPS_length_determ_N"/>
</dbReference>
<dbReference type="Proteomes" id="UP000095743">
    <property type="component" value="Chromosome"/>
</dbReference>
<evidence type="ECO:0000256" key="2">
    <source>
        <dbReference type="ARBA" id="ARBA00006683"/>
    </source>
</evidence>
<keyword evidence="5 8" id="KW-1133">Transmembrane helix</keyword>
<dbReference type="KEGG" id="gfe:Gferi_11390"/>
<dbReference type="GO" id="GO:0005886">
    <property type="term" value="C:plasma membrane"/>
    <property type="evidence" value="ECO:0007669"/>
    <property type="project" value="UniProtKB-SubCell"/>
</dbReference>
<dbReference type="InterPro" id="IPR050445">
    <property type="entry name" value="Bact_polysacc_biosynth/exp"/>
</dbReference>
<gene>
    <name evidence="11" type="ORF">Gferi_11390</name>
</gene>
<evidence type="ECO:0000259" key="9">
    <source>
        <dbReference type="Pfam" id="PF02706"/>
    </source>
</evidence>
<feature type="domain" description="Polysaccharide chain length determinant N-terminal" evidence="9">
    <location>
        <begin position="31"/>
        <end position="132"/>
    </location>
</feature>
<keyword evidence="6 8" id="KW-0472">Membrane</keyword>
<evidence type="ECO:0000313" key="11">
    <source>
        <dbReference type="EMBL" id="AOT70142.1"/>
    </source>
</evidence>
<accession>A0A1D8GGU7</accession>
<protein>
    <recommendedName>
        <fullName evidence="13">Polysaccharide chain length determinant N-terminal domain-containing protein</fullName>
    </recommendedName>
</protein>
<keyword evidence="12" id="KW-1185">Reference proteome</keyword>
<keyword evidence="7" id="KW-0175">Coiled coil</keyword>
<name>A0A1D8GGU7_9FIRM</name>
<evidence type="ECO:0000256" key="7">
    <source>
        <dbReference type="SAM" id="Coils"/>
    </source>
</evidence>
<proteinExistence type="inferred from homology"/>
<reference evidence="11 12" key="1">
    <citation type="submission" date="2016-09" db="EMBL/GenBank/DDBJ databases">
        <title>Genomic analysis reveals versatility of anaerobic energy metabolism of Geosporobacter ferrireducens IRF9 of phylum Firmicutes.</title>
        <authorList>
            <person name="Kim S.-J."/>
        </authorList>
    </citation>
    <scope>NUCLEOTIDE SEQUENCE [LARGE SCALE GENOMIC DNA]</scope>
    <source>
        <strain evidence="11 12">IRF9</strain>
    </source>
</reference>
<evidence type="ECO:0000256" key="1">
    <source>
        <dbReference type="ARBA" id="ARBA00004651"/>
    </source>
</evidence>
<evidence type="ECO:0008006" key="13">
    <source>
        <dbReference type="Google" id="ProtNLM"/>
    </source>
</evidence>
<evidence type="ECO:0000256" key="8">
    <source>
        <dbReference type="SAM" id="Phobius"/>
    </source>
</evidence>
<dbReference type="InterPro" id="IPR032807">
    <property type="entry name" value="GNVR"/>
</dbReference>
<sequence length="437" mass="49120">MEEEIFWLKGCIKQNSIRITKEGRIKNMNAEEISLRELIEILIKQKKLIILITVASILVAGIVSFFILDPVYESRMVLMASQFSDKLQSTQIQGEGVDSILNSLSRYPTMTLETYRQQITAPRVMRETIAELKLEEEYDIASLAKAITLETIKDTNLITVKMQHSDPEMAAKIVSKVGEKFVAFVSDKAKEHASSSSSHINTQLETELIKLEEASNELKEFLSQPRGVSELEQELAAKLTQITTYKTNLTDLQIKQQSLKASIQVAETEAKGSNRIILKNQSDGEDNLSIDKLQLMIEDSATLLKIELAAVTSDIANIKEQVNILQKQIEELQVELQEKKHEARIIEKKVEIAQNTYDAFVKKYEELRVAESSQIGESTITVISKAYPATKPVGPRKAMNLAIATVLGVMIGVFAAFFIEYWKTSGNEAKRYQGENL</sequence>